<protein>
    <recommendedName>
        <fullName evidence="2">DM2 domain-containing protein</fullName>
    </recommendedName>
</protein>
<dbReference type="Proteomes" id="UP001344447">
    <property type="component" value="Unassembled WGS sequence"/>
</dbReference>
<dbReference type="PROSITE" id="PS51925">
    <property type="entry name" value="SWIB_MDM2"/>
    <property type="match status" value="1"/>
</dbReference>
<proteinExistence type="predicted"/>
<dbReference type="AlphaFoldDB" id="A0AAN7TTA1"/>
<dbReference type="Gene3D" id="1.10.245.10">
    <property type="entry name" value="SWIB/MDM2 domain"/>
    <property type="match status" value="1"/>
</dbReference>
<evidence type="ECO:0000256" key="1">
    <source>
        <dbReference type="SAM" id="MobiDB-lite"/>
    </source>
</evidence>
<evidence type="ECO:0000313" key="3">
    <source>
        <dbReference type="EMBL" id="KAK5575320.1"/>
    </source>
</evidence>
<dbReference type="EMBL" id="JAVFKY010000006">
    <property type="protein sequence ID" value="KAK5575320.1"/>
    <property type="molecule type" value="Genomic_DNA"/>
</dbReference>
<dbReference type="InterPro" id="IPR019835">
    <property type="entry name" value="SWIB_domain"/>
</dbReference>
<evidence type="ECO:0000313" key="4">
    <source>
        <dbReference type="Proteomes" id="UP001344447"/>
    </source>
</evidence>
<dbReference type="Pfam" id="PF02201">
    <property type="entry name" value="SWIB"/>
    <property type="match status" value="1"/>
</dbReference>
<dbReference type="InterPro" id="IPR003121">
    <property type="entry name" value="SWIB_MDM2_domain"/>
</dbReference>
<dbReference type="InterPro" id="IPR036885">
    <property type="entry name" value="SWIB_MDM2_dom_sf"/>
</dbReference>
<accession>A0AAN7TTA1</accession>
<gene>
    <name evidence="3" type="ORF">RB653_010578</name>
</gene>
<sequence length="451" mass="51527">MSKNGTTSSNKKKKTKLSAAAVTAANIAKANATLNNTNIGGNMNSMNGIPSSLPPSVTLPVEELISFVPECLLFSQLLEFEEKLDASINKRLIDIQEASRRNSIKNIRTLRLSIYNTYSNQSAYYHLDNKSLNSVQERPSWSLRVEGKLLDESQDELVNKSTKSSSSSFTSNVNKRKFSSFFKKVFIQIGHRDTCEWDKSQTFTETDGFEIKRNGNQEVDIKILMYLDHVPQKYKVLGGLSQLLNIHTDTKPRIILALWHYIKANTLLDAETKKITCDENLKNIFSLEELQFNQIPQLLREHLSPPDPLEFQYTLHLSGDAKDYEQAYDIQVEVDEPIFNTNPNMRKEISQLNDEINHHIQKVYQHKRKREFMEKLSSDPLGFLNDTTANLVKDFQVSKSTTSTGFEEERHASFYYQPMTEELVKNYLSKQTTPNPTPQQISMAPSTPQTP</sequence>
<name>A0AAN7TTA1_9MYCE</name>
<comment type="caution">
    <text evidence="3">The sequence shown here is derived from an EMBL/GenBank/DDBJ whole genome shotgun (WGS) entry which is preliminary data.</text>
</comment>
<dbReference type="PANTHER" id="PTHR13844">
    <property type="entry name" value="SWI/SNF-RELATED MATRIX-ASSOCIATED ACTIN-DEPENDENT REGULATOR OF CHROMATIN SUBFAMILY D"/>
    <property type="match status" value="1"/>
</dbReference>
<dbReference type="CDD" id="cd10568">
    <property type="entry name" value="SWIB_like"/>
    <property type="match status" value="1"/>
</dbReference>
<evidence type="ECO:0000259" key="2">
    <source>
        <dbReference type="PROSITE" id="PS51925"/>
    </source>
</evidence>
<dbReference type="SUPFAM" id="SSF47592">
    <property type="entry name" value="SWIB/MDM2 domain"/>
    <property type="match status" value="1"/>
</dbReference>
<feature type="region of interest" description="Disordered" evidence="1">
    <location>
        <begin position="430"/>
        <end position="451"/>
    </location>
</feature>
<feature type="domain" description="DM2" evidence="2">
    <location>
        <begin position="229"/>
        <end position="305"/>
    </location>
</feature>
<organism evidence="3 4">
    <name type="scientific">Dictyostelium firmibasis</name>
    <dbReference type="NCBI Taxonomy" id="79012"/>
    <lineage>
        <taxon>Eukaryota</taxon>
        <taxon>Amoebozoa</taxon>
        <taxon>Evosea</taxon>
        <taxon>Eumycetozoa</taxon>
        <taxon>Dictyostelia</taxon>
        <taxon>Dictyosteliales</taxon>
        <taxon>Dictyosteliaceae</taxon>
        <taxon>Dictyostelium</taxon>
    </lineage>
</organism>
<keyword evidence="4" id="KW-1185">Reference proteome</keyword>
<dbReference type="SMART" id="SM00151">
    <property type="entry name" value="SWIB"/>
    <property type="match status" value="1"/>
</dbReference>
<reference evidence="3 4" key="1">
    <citation type="submission" date="2023-11" db="EMBL/GenBank/DDBJ databases">
        <title>Dfirmibasis_genome.</title>
        <authorList>
            <person name="Edelbroek B."/>
            <person name="Kjellin J."/>
            <person name="Jerlstrom-Hultqvist J."/>
            <person name="Soderbom F."/>
        </authorList>
    </citation>
    <scope>NUCLEOTIDE SEQUENCE [LARGE SCALE GENOMIC DNA]</scope>
    <source>
        <strain evidence="3 4">TNS-C-14</strain>
    </source>
</reference>